<dbReference type="PANTHER" id="PTHR10672:SF3">
    <property type="entry name" value="PROTEIN HU-LI TAI SHAO"/>
    <property type="match status" value="1"/>
</dbReference>
<gene>
    <name evidence="4" type="ORF">GPM918_LOCUS4493</name>
    <name evidence="5" type="ORF">SRO942_LOCUS4494</name>
</gene>
<dbReference type="Proteomes" id="UP000681722">
    <property type="component" value="Unassembled WGS sequence"/>
</dbReference>
<dbReference type="OrthoDB" id="3238794at2759"/>
<dbReference type="Pfam" id="PF00596">
    <property type="entry name" value="Aldolase_II"/>
    <property type="match status" value="1"/>
</dbReference>
<evidence type="ECO:0000313" key="5">
    <source>
        <dbReference type="EMBL" id="CAF3606347.1"/>
    </source>
</evidence>
<dbReference type="AlphaFoldDB" id="A0A813TXL3"/>
<proteinExistence type="inferred from homology"/>
<comment type="similarity">
    <text evidence="1">Belongs to the aldolase class II family. Adducin subfamily.</text>
</comment>
<protein>
    <recommendedName>
        <fullName evidence="3">Class II aldolase/adducin N-terminal domain-containing protein</fullName>
    </recommendedName>
</protein>
<dbReference type="GO" id="GO:0005856">
    <property type="term" value="C:cytoskeleton"/>
    <property type="evidence" value="ECO:0007669"/>
    <property type="project" value="TreeGrafter"/>
</dbReference>
<dbReference type="PANTHER" id="PTHR10672">
    <property type="entry name" value="ADDUCIN"/>
    <property type="match status" value="1"/>
</dbReference>
<evidence type="ECO:0000256" key="2">
    <source>
        <dbReference type="SAM" id="MobiDB-lite"/>
    </source>
</evidence>
<dbReference type="Gene3D" id="3.40.225.10">
    <property type="entry name" value="Class II aldolase/adducin N-terminal domain"/>
    <property type="match status" value="1"/>
</dbReference>
<evidence type="ECO:0000313" key="6">
    <source>
        <dbReference type="Proteomes" id="UP000663829"/>
    </source>
</evidence>
<accession>A0A813TXL3</accession>
<dbReference type="GO" id="GO:0005886">
    <property type="term" value="C:plasma membrane"/>
    <property type="evidence" value="ECO:0007669"/>
    <property type="project" value="UniProtKB-SubCell"/>
</dbReference>
<dbReference type="GO" id="GO:0051015">
    <property type="term" value="F:actin filament binding"/>
    <property type="evidence" value="ECO:0007669"/>
    <property type="project" value="TreeGrafter"/>
</dbReference>
<feature type="domain" description="Class II aldolase/adducin N-terminal" evidence="3">
    <location>
        <begin position="89"/>
        <end position="274"/>
    </location>
</feature>
<dbReference type="SUPFAM" id="SSF53639">
    <property type="entry name" value="AraD/HMP-PK domain-like"/>
    <property type="match status" value="1"/>
</dbReference>
<dbReference type="SMART" id="SM01007">
    <property type="entry name" value="Aldolase_II"/>
    <property type="match status" value="1"/>
</dbReference>
<dbReference type="InterPro" id="IPR036409">
    <property type="entry name" value="Aldolase_II/adducin_N_sf"/>
</dbReference>
<reference evidence="4" key="1">
    <citation type="submission" date="2021-02" db="EMBL/GenBank/DDBJ databases">
        <authorList>
            <person name="Nowell W R."/>
        </authorList>
    </citation>
    <scope>NUCLEOTIDE SEQUENCE</scope>
</reference>
<evidence type="ECO:0000313" key="4">
    <source>
        <dbReference type="EMBL" id="CAF0819955.1"/>
    </source>
</evidence>
<feature type="region of interest" description="Disordered" evidence="2">
    <location>
        <begin position="1"/>
        <end position="42"/>
    </location>
</feature>
<dbReference type="Proteomes" id="UP000663829">
    <property type="component" value="Unassembled WGS sequence"/>
</dbReference>
<evidence type="ECO:0000256" key="1">
    <source>
        <dbReference type="ARBA" id="ARBA00006274"/>
    </source>
</evidence>
<comment type="caution">
    <text evidence="4">The sequence shown here is derived from an EMBL/GenBank/DDBJ whole genome shotgun (WGS) entry which is preliminary data.</text>
</comment>
<dbReference type="NCBIfam" id="NF005451">
    <property type="entry name" value="PRK07044.1"/>
    <property type="match status" value="1"/>
</dbReference>
<dbReference type="InterPro" id="IPR051017">
    <property type="entry name" value="Aldolase-II_Adducin_sf"/>
</dbReference>
<organism evidence="4 6">
    <name type="scientific">Didymodactylos carnosus</name>
    <dbReference type="NCBI Taxonomy" id="1234261"/>
    <lineage>
        <taxon>Eukaryota</taxon>
        <taxon>Metazoa</taxon>
        <taxon>Spiralia</taxon>
        <taxon>Gnathifera</taxon>
        <taxon>Rotifera</taxon>
        <taxon>Eurotatoria</taxon>
        <taxon>Bdelloidea</taxon>
        <taxon>Philodinida</taxon>
        <taxon>Philodinidae</taxon>
        <taxon>Didymodactylos</taxon>
    </lineage>
</organism>
<evidence type="ECO:0000259" key="3">
    <source>
        <dbReference type="SMART" id="SM01007"/>
    </source>
</evidence>
<dbReference type="EMBL" id="CAJOBC010000606">
    <property type="protein sequence ID" value="CAF3606347.1"/>
    <property type="molecule type" value="Genomic_DNA"/>
</dbReference>
<dbReference type="InterPro" id="IPR001303">
    <property type="entry name" value="Aldolase_II/adducin_N"/>
</dbReference>
<sequence length="335" mass="37164">MSSETRIVQNGSASPSDDSLHKNANGVAPRDKDKKEITQPRATEEDLQNVFNPKTYVPGSYKYSRQYLRERLSRSILHEFSIDEQKARIELAAAYRLAAKNGWLESIYNHITCNVTGSNGEHHLLINPLGLNYREITASSLVKIDFDGNMIHPGVVGDIMGVNKAGLVIHSCIHRARSDVQCVNHNHNWAVAGLSATKSGVIELAQTTHVTGEIAYHDYEGIVVSQDEQERLVRDLGDKDVMILRNHGLLTCGPSVGAAYYHAYTLCAAAEMQSHACSMAFNKGDLLIPEDRLVKLSMDIAKNFTQASIGTLEFAAAMRELDHDQDHSTYPDYRN</sequence>
<name>A0A813TXL3_9BILA</name>
<dbReference type="EMBL" id="CAJNOQ010000606">
    <property type="protein sequence ID" value="CAF0819955.1"/>
    <property type="molecule type" value="Genomic_DNA"/>
</dbReference>
<feature type="compositionally biased region" description="Basic and acidic residues" evidence="2">
    <location>
        <begin position="29"/>
        <end position="42"/>
    </location>
</feature>
<feature type="compositionally biased region" description="Polar residues" evidence="2">
    <location>
        <begin position="1"/>
        <end position="17"/>
    </location>
</feature>
<keyword evidence="6" id="KW-1185">Reference proteome</keyword>